<dbReference type="RefSeq" id="XP_445008.1">
    <property type="nucleotide sequence ID" value="XM_445008.1"/>
</dbReference>
<evidence type="ECO:0000259" key="2">
    <source>
        <dbReference type="PROSITE" id="PS50105"/>
    </source>
</evidence>
<dbReference type="KEGG" id="cgr:2886618"/>
<dbReference type="SUPFAM" id="SSF47769">
    <property type="entry name" value="SAM/Pointed domain"/>
    <property type="match status" value="1"/>
</dbReference>
<evidence type="ECO:0000259" key="3">
    <source>
        <dbReference type="PROSITE" id="PS50200"/>
    </source>
</evidence>
<dbReference type="Pfam" id="PF00788">
    <property type="entry name" value="RA"/>
    <property type="match status" value="1"/>
</dbReference>
<proteinExistence type="predicted"/>
<feature type="compositionally biased region" description="Polar residues" evidence="1">
    <location>
        <begin position="144"/>
        <end position="157"/>
    </location>
</feature>
<dbReference type="GO" id="GO:0005737">
    <property type="term" value="C:cytoplasm"/>
    <property type="evidence" value="ECO:0007669"/>
    <property type="project" value="EnsemblFungi"/>
</dbReference>
<dbReference type="EMBL" id="CR380948">
    <property type="protein sequence ID" value="CAG57908.1"/>
    <property type="molecule type" value="Genomic_DNA"/>
</dbReference>
<dbReference type="GO" id="GO:0007232">
    <property type="term" value="P:osmosensory signaling pathway via Sho1 osmosensor"/>
    <property type="evidence" value="ECO:0007669"/>
    <property type="project" value="EnsemblFungi"/>
</dbReference>
<accession>Q6FX88</accession>
<evidence type="ECO:0000256" key="1">
    <source>
        <dbReference type="SAM" id="MobiDB-lite"/>
    </source>
</evidence>
<gene>
    <name evidence="4" type="primary">STE50</name>
    <name evidence="4 5" type="ordered locus">CAGL0B00858g</name>
</gene>
<dbReference type="SUPFAM" id="SSF54236">
    <property type="entry name" value="Ubiquitin-like"/>
    <property type="match status" value="1"/>
</dbReference>
<dbReference type="GO" id="GO:0001402">
    <property type="term" value="P:signal transduction involved in filamentous growth"/>
    <property type="evidence" value="ECO:0007669"/>
    <property type="project" value="EnsemblFungi"/>
</dbReference>
<dbReference type="InterPro" id="IPR001660">
    <property type="entry name" value="SAM"/>
</dbReference>
<evidence type="ECO:0008006" key="7">
    <source>
        <dbReference type="Google" id="ProtNLM"/>
    </source>
</evidence>
<dbReference type="GO" id="GO:0038066">
    <property type="term" value="P:p38MAPK cascade"/>
    <property type="evidence" value="ECO:0007669"/>
    <property type="project" value="EnsemblFungi"/>
</dbReference>
<dbReference type="Proteomes" id="UP000002428">
    <property type="component" value="Chromosome B"/>
</dbReference>
<keyword evidence="6" id="KW-1185">Reference proteome</keyword>
<dbReference type="Pfam" id="PF09235">
    <property type="entry name" value="SAM_Ste50p"/>
    <property type="match status" value="1"/>
</dbReference>
<organism evidence="5 6">
    <name type="scientific">Candida glabrata (strain ATCC 2001 / BCRC 20586 / JCM 3761 / NBRC 0622 / NRRL Y-65 / CBS 138)</name>
    <name type="common">Yeast</name>
    <name type="synonym">Nakaseomyces glabratus</name>
    <dbReference type="NCBI Taxonomy" id="284593"/>
    <lineage>
        <taxon>Eukaryota</taxon>
        <taxon>Fungi</taxon>
        <taxon>Dikarya</taxon>
        <taxon>Ascomycota</taxon>
        <taxon>Saccharomycotina</taxon>
        <taxon>Saccharomycetes</taxon>
        <taxon>Saccharomycetales</taxon>
        <taxon>Saccharomycetaceae</taxon>
        <taxon>Nakaseomyces</taxon>
    </lineage>
</organism>
<reference evidence="5 6" key="1">
    <citation type="journal article" date="2004" name="Nature">
        <title>Genome evolution in yeasts.</title>
        <authorList>
            <consortium name="Genolevures"/>
            <person name="Dujon B."/>
            <person name="Sherman D."/>
            <person name="Fischer G."/>
            <person name="Durrens P."/>
            <person name="Casaregola S."/>
            <person name="Lafontaine I."/>
            <person name="de Montigny J."/>
            <person name="Marck C."/>
            <person name="Neuveglise C."/>
            <person name="Talla E."/>
            <person name="Goffard N."/>
            <person name="Frangeul L."/>
            <person name="Aigle M."/>
            <person name="Anthouard V."/>
            <person name="Babour A."/>
            <person name="Barbe V."/>
            <person name="Barnay S."/>
            <person name="Blanchin S."/>
            <person name="Beckerich J.M."/>
            <person name="Beyne E."/>
            <person name="Bleykasten C."/>
            <person name="Boisrame A."/>
            <person name="Boyer J."/>
            <person name="Cattolico L."/>
            <person name="Confanioleri F."/>
            <person name="de Daruvar A."/>
            <person name="Despons L."/>
            <person name="Fabre E."/>
            <person name="Fairhead C."/>
            <person name="Ferry-Dumazet H."/>
            <person name="Groppi A."/>
            <person name="Hantraye F."/>
            <person name="Hennequin C."/>
            <person name="Jauniaux N."/>
            <person name="Joyet P."/>
            <person name="Kachouri R."/>
            <person name="Kerrest A."/>
            <person name="Koszul R."/>
            <person name="Lemaire M."/>
            <person name="Lesur I."/>
            <person name="Ma L."/>
            <person name="Muller H."/>
            <person name="Nicaud J.M."/>
            <person name="Nikolski M."/>
            <person name="Oztas S."/>
            <person name="Ozier-Kalogeropoulos O."/>
            <person name="Pellenz S."/>
            <person name="Potier S."/>
            <person name="Richard G.F."/>
            <person name="Straub M.L."/>
            <person name="Suleau A."/>
            <person name="Swennene D."/>
            <person name="Tekaia F."/>
            <person name="Wesolowski-Louvel M."/>
            <person name="Westhof E."/>
            <person name="Wirth B."/>
            <person name="Zeniou-Meyer M."/>
            <person name="Zivanovic I."/>
            <person name="Bolotin-Fukuhara M."/>
            <person name="Thierry A."/>
            <person name="Bouchier C."/>
            <person name="Caudron B."/>
            <person name="Scarpelli C."/>
            <person name="Gaillardin C."/>
            <person name="Weissenbach J."/>
            <person name="Wincker P."/>
            <person name="Souciet J.L."/>
        </authorList>
    </citation>
    <scope>NUCLEOTIDE SEQUENCE [LARGE SCALE GENOMIC DNA]</scope>
    <source>
        <strain evidence="6">ATCC 2001 / BCRC 20586 / JCM 3761 / NBRC 0622 / NRRL Y-65 / CBS 138</strain>
    </source>
</reference>
<dbReference type="Gene3D" id="1.10.150.50">
    <property type="entry name" value="Transcription Factor, Ets-1"/>
    <property type="match status" value="1"/>
</dbReference>
<dbReference type="STRING" id="284593.Q6FX88"/>
<feature type="domain" description="SAM" evidence="2">
    <location>
        <begin position="21"/>
        <end position="67"/>
    </location>
</feature>
<dbReference type="PROSITE" id="PS50200">
    <property type="entry name" value="RA"/>
    <property type="match status" value="1"/>
</dbReference>
<dbReference type="GO" id="GO:0000750">
    <property type="term" value="P:pheromone-dependent signal transduction involved in conjugation with cellular fusion"/>
    <property type="evidence" value="ECO:0007669"/>
    <property type="project" value="EnsemblFungi"/>
</dbReference>
<dbReference type="FunCoup" id="Q6FX88">
    <property type="interactions" value="126"/>
</dbReference>
<dbReference type="InterPro" id="IPR029071">
    <property type="entry name" value="Ubiquitin-like_domsf"/>
</dbReference>
<dbReference type="CDD" id="cd09536">
    <property type="entry name" value="SAM_Ste50_fungal"/>
    <property type="match status" value="1"/>
</dbReference>
<dbReference type="InParanoid" id="Q6FX88"/>
<evidence type="ECO:0000313" key="5">
    <source>
        <dbReference type="EMBL" id="CAG57908.1"/>
    </source>
</evidence>
<dbReference type="CGD" id="CAL0127758">
    <property type="gene designation" value="STE50"/>
</dbReference>
<dbReference type="CDD" id="cd01786">
    <property type="entry name" value="RA_STE50"/>
    <property type="match status" value="1"/>
</dbReference>
<dbReference type="VEuPathDB" id="FungiDB:CAGL0B00858g"/>
<dbReference type="eggNOG" id="ENOG502RXZB">
    <property type="taxonomic scope" value="Eukaryota"/>
</dbReference>
<name>Q6FX88_CANGA</name>
<dbReference type="GO" id="GO:0019887">
    <property type="term" value="F:protein kinase regulator activity"/>
    <property type="evidence" value="ECO:0007669"/>
    <property type="project" value="EnsemblFungi"/>
</dbReference>
<dbReference type="OMA" id="QDWRQYV"/>
<dbReference type="SMART" id="SM00314">
    <property type="entry name" value="RA"/>
    <property type="match status" value="1"/>
</dbReference>
<evidence type="ECO:0000313" key="4">
    <source>
        <dbReference type="CGD" id="CAL0127758"/>
    </source>
</evidence>
<dbReference type="Gene3D" id="3.10.20.90">
    <property type="entry name" value="Phosphatidylinositol 3-kinase Catalytic Subunit, Chain A, domain 1"/>
    <property type="match status" value="1"/>
</dbReference>
<dbReference type="GO" id="GO:0030010">
    <property type="term" value="P:establishment of cell polarity"/>
    <property type="evidence" value="ECO:0007669"/>
    <property type="project" value="EnsemblFungi"/>
</dbReference>
<dbReference type="PROSITE" id="PS50105">
    <property type="entry name" value="SAM_DOMAIN"/>
    <property type="match status" value="1"/>
</dbReference>
<evidence type="ECO:0000313" key="6">
    <source>
        <dbReference type="Proteomes" id="UP000002428"/>
    </source>
</evidence>
<protein>
    <recommendedName>
        <fullName evidence="7">Protein STE50</fullName>
    </recommendedName>
</protein>
<dbReference type="InterPro" id="IPR013761">
    <property type="entry name" value="SAM/pointed_sf"/>
</dbReference>
<feature type="domain" description="Ras-associating" evidence="3">
    <location>
        <begin position="216"/>
        <end position="300"/>
    </location>
</feature>
<dbReference type="InterPro" id="IPR000159">
    <property type="entry name" value="RA_dom"/>
</dbReference>
<dbReference type="GO" id="GO:0032093">
    <property type="term" value="F:SAM domain binding"/>
    <property type="evidence" value="ECO:0007669"/>
    <property type="project" value="EnsemblFungi"/>
</dbReference>
<feature type="region of interest" description="Disordered" evidence="1">
    <location>
        <begin position="137"/>
        <end position="199"/>
    </location>
</feature>
<dbReference type="AlphaFoldDB" id="Q6FX88"/>
<dbReference type="HOGENOM" id="CLU_051042_0_0_1"/>
<dbReference type="GeneID" id="2886618"/>
<feature type="compositionally biased region" description="Basic and acidic residues" evidence="1">
    <location>
        <begin position="163"/>
        <end position="180"/>
    </location>
</feature>
<sequence length="322" mass="36403">MDDSQKTLRQGTLLKDNFDKWTTDEVVQWCGTVLGKDEQEPLFTRIRDNNIDGSVLQELTLQDCKELTDNDLKEAIKLKLWLNKLIDSQLGEDDVPTEDIVVVLKNLHTTVSQKLLDFQSQYSGLRADVVEIMKRSKTAEHGMSSPQLTPSTASSKPSGARTDYFDHGQLRQSPRAKEVRPTLLYNKSTPNSNSNSNSKYHDQIIHANSSLTIPNIKSNLSPIEPLKQLKASKEDSCEKILKNAMVRHNLADQDWKQYVLVISYGDQERILDLAEKPVVIFKNLKRQGLHPSIMLRRRGDFEEVDMSMNGLSSADVTPGGRL</sequence>
<dbReference type="InterPro" id="IPR015316">
    <property type="entry name" value="SAM_Ste50"/>
</dbReference>